<feature type="domain" description="AIG1-type G" evidence="5">
    <location>
        <begin position="19"/>
        <end position="232"/>
    </location>
</feature>
<name>A0A9W2Z2M0_BIOGL</name>
<dbReference type="PROSITE" id="PS51720">
    <property type="entry name" value="G_AIG1"/>
    <property type="match status" value="1"/>
</dbReference>
<keyword evidence="6" id="KW-1185">Reference proteome</keyword>
<feature type="coiled-coil region" evidence="4">
    <location>
        <begin position="431"/>
        <end position="469"/>
    </location>
</feature>
<reference evidence="7" key="1">
    <citation type="submission" date="2025-08" db="UniProtKB">
        <authorList>
            <consortium name="RefSeq"/>
        </authorList>
    </citation>
    <scope>IDENTIFICATION</scope>
</reference>
<dbReference type="FunFam" id="3.40.50.300:FF:000840">
    <property type="entry name" value="Immune-associated nucleotide-binding protein 9"/>
    <property type="match status" value="1"/>
</dbReference>
<dbReference type="Pfam" id="PF04548">
    <property type="entry name" value="AIG1"/>
    <property type="match status" value="1"/>
</dbReference>
<dbReference type="InterPro" id="IPR045058">
    <property type="entry name" value="GIMA/IAN/Toc"/>
</dbReference>
<sequence>MAEFNAEISDGTDSSKNPIQDIDLLLIGKTGNGKSATGNTILGRNVFKSLSSMTSVTKRPVLDVGKYNQYVIKVMDTPGVMDTSEILDPIEASKLIMEQMKDAVILNPKGYHAFLMVFKYENRFTKEEVESVNVLKQIFGEDFVKKYCIIIITGGDHFRNKSNGLSFKVWRQEQGGYFKQLRLECQDRVILFDNVTQSAIVRTKQMKKLIKCVRKLNTDGIRYTDKRFQRAKQSRDYLLCENQMVQVDKGLDEVTIILEQYSVIFDDDFSYPCEDLKEISVKCDALFDQFSKSQDESSTVKEFLKMVVEVRNSSFKFSQNFQEIHQKLTINSECLKKEFQRINGVLNDFSIEDQAGNTGADDSAGNTRVLADDNQGIKGSKVRGYSDACITTSEGETLRKRSTSVTSGKRVVSSKELKDQVIGEFVDNNAIQKLYATEKELKYQLAAIKNEMKLEIQKYRRSHKLIQEKRDNILRAKSACQIL</sequence>
<evidence type="ECO:0000313" key="7">
    <source>
        <dbReference type="RefSeq" id="XP_055869245.1"/>
    </source>
</evidence>
<keyword evidence="3" id="KW-0342">GTP-binding</keyword>
<dbReference type="PANTHER" id="PTHR10903">
    <property type="entry name" value="GTPASE, IMAP FAMILY MEMBER-RELATED"/>
    <property type="match status" value="1"/>
</dbReference>
<evidence type="ECO:0000259" key="5">
    <source>
        <dbReference type="PROSITE" id="PS51720"/>
    </source>
</evidence>
<accession>A0A9W2Z2M0</accession>
<dbReference type="AlphaFoldDB" id="A0A9W2Z2M0"/>
<evidence type="ECO:0000256" key="4">
    <source>
        <dbReference type="SAM" id="Coils"/>
    </source>
</evidence>
<dbReference type="Gene3D" id="3.40.50.300">
    <property type="entry name" value="P-loop containing nucleotide triphosphate hydrolases"/>
    <property type="match status" value="1"/>
</dbReference>
<dbReference type="Proteomes" id="UP001165740">
    <property type="component" value="Chromosome 15"/>
</dbReference>
<organism evidence="6 7">
    <name type="scientific">Biomphalaria glabrata</name>
    <name type="common">Bloodfluke planorb</name>
    <name type="synonym">Freshwater snail</name>
    <dbReference type="NCBI Taxonomy" id="6526"/>
    <lineage>
        <taxon>Eukaryota</taxon>
        <taxon>Metazoa</taxon>
        <taxon>Spiralia</taxon>
        <taxon>Lophotrochozoa</taxon>
        <taxon>Mollusca</taxon>
        <taxon>Gastropoda</taxon>
        <taxon>Heterobranchia</taxon>
        <taxon>Euthyneura</taxon>
        <taxon>Panpulmonata</taxon>
        <taxon>Hygrophila</taxon>
        <taxon>Lymnaeoidea</taxon>
        <taxon>Planorbidae</taxon>
        <taxon>Biomphalaria</taxon>
    </lineage>
</organism>
<dbReference type="PANTHER" id="PTHR10903:SF184">
    <property type="entry name" value="GTP-BINDING PROTEIN A"/>
    <property type="match status" value="1"/>
</dbReference>
<dbReference type="OrthoDB" id="8954335at2759"/>
<keyword evidence="2" id="KW-0547">Nucleotide-binding</keyword>
<dbReference type="InterPro" id="IPR006703">
    <property type="entry name" value="G_AIG1"/>
</dbReference>
<dbReference type="GeneID" id="129923208"/>
<evidence type="ECO:0000256" key="1">
    <source>
        <dbReference type="ARBA" id="ARBA00008535"/>
    </source>
</evidence>
<evidence type="ECO:0000256" key="2">
    <source>
        <dbReference type="ARBA" id="ARBA00022741"/>
    </source>
</evidence>
<gene>
    <name evidence="7" type="primary">LOC129923208</name>
</gene>
<comment type="similarity">
    <text evidence="1">Belongs to the TRAFAC class TrmE-Era-EngA-EngB-Septin-like GTPase superfamily. AIG1/Toc34/Toc159-like paraseptin GTPase family. IAN subfamily.</text>
</comment>
<dbReference type="InterPro" id="IPR027417">
    <property type="entry name" value="P-loop_NTPase"/>
</dbReference>
<evidence type="ECO:0000256" key="3">
    <source>
        <dbReference type="ARBA" id="ARBA00023134"/>
    </source>
</evidence>
<keyword evidence="4" id="KW-0175">Coiled coil</keyword>
<dbReference type="RefSeq" id="XP_055869245.1">
    <property type="nucleotide sequence ID" value="XM_056013270.1"/>
</dbReference>
<evidence type="ECO:0000313" key="6">
    <source>
        <dbReference type="Proteomes" id="UP001165740"/>
    </source>
</evidence>
<dbReference type="SUPFAM" id="SSF52540">
    <property type="entry name" value="P-loop containing nucleoside triphosphate hydrolases"/>
    <property type="match status" value="1"/>
</dbReference>
<protein>
    <submittedName>
        <fullName evidence="7">Uncharacterized protein LOC129923208</fullName>
    </submittedName>
</protein>
<proteinExistence type="inferred from homology"/>
<dbReference type="GO" id="GO:0005525">
    <property type="term" value="F:GTP binding"/>
    <property type="evidence" value="ECO:0007669"/>
    <property type="project" value="UniProtKB-KW"/>
</dbReference>